<comment type="caution">
    <text evidence="2">The sequence shown here is derived from an EMBL/GenBank/DDBJ whole genome shotgun (WGS) entry which is preliminary data.</text>
</comment>
<proteinExistence type="predicted"/>
<dbReference type="Gramene" id="PRQ39061">
    <property type="protein sequence ID" value="PRQ39061"/>
    <property type="gene ID" value="RchiOBHm_Chr4g0420911"/>
</dbReference>
<evidence type="ECO:0000313" key="3">
    <source>
        <dbReference type="Proteomes" id="UP000238479"/>
    </source>
</evidence>
<dbReference type="EMBL" id="PDCK01000042">
    <property type="protein sequence ID" value="PRQ39061.1"/>
    <property type="molecule type" value="Genomic_DNA"/>
</dbReference>
<name>A0A2P6QY16_ROSCH</name>
<evidence type="ECO:0000256" key="1">
    <source>
        <dbReference type="SAM" id="Phobius"/>
    </source>
</evidence>
<keyword evidence="1" id="KW-1133">Transmembrane helix</keyword>
<reference evidence="2 3" key="1">
    <citation type="journal article" date="2018" name="Nat. Genet.">
        <title>The Rosa genome provides new insights in the design of modern roses.</title>
        <authorList>
            <person name="Bendahmane M."/>
        </authorList>
    </citation>
    <scope>NUCLEOTIDE SEQUENCE [LARGE SCALE GENOMIC DNA]</scope>
    <source>
        <strain evidence="3">cv. Old Blush</strain>
    </source>
</reference>
<accession>A0A2P6QY16</accession>
<sequence>MEEKEEREQPKGAASVLVVFWCVSLAPCGAVCLSKMRRSIYMSTWSVLRQ</sequence>
<evidence type="ECO:0000313" key="2">
    <source>
        <dbReference type="EMBL" id="PRQ39061.1"/>
    </source>
</evidence>
<gene>
    <name evidence="2" type="ORF">RchiOBHm_Chr4g0420911</name>
</gene>
<keyword evidence="1" id="KW-0472">Membrane</keyword>
<keyword evidence="3" id="KW-1185">Reference proteome</keyword>
<organism evidence="2 3">
    <name type="scientific">Rosa chinensis</name>
    <name type="common">China rose</name>
    <dbReference type="NCBI Taxonomy" id="74649"/>
    <lineage>
        <taxon>Eukaryota</taxon>
        <taxon>Viridiplantae</taxon>
        <taxon>Streptophyta</taxon>
        <taxon>Embryophyta</taxon>
        <taxon>Tracheophyta</taxon>
        <taxon>Spermatophyta</taxon>
        <taxon>Magnoliopsida</taxon>
        <taxon>eudicotyledons</taxon>
        <taxon>Gunneridae</taxon>
        <taxon>Pentapetalae</taxon>
        <taxon>rosids</taxon>
        <taxon>fabids</taxon>
        <taxon>Rosales</taxon>
        <taxon>Rosaceae</taxon>
        <taxon>Rosoideae</taxon>
        <taxon>Rosoideae incertae sedis</taxon>
        <taxon>Rosa</taxon>
    </lineage>
</organism>
<feature type="transmembrane region" description="Helical" evidence="1">
    <location>
        <begin position="12"/>
        <end position="33"/>
    </location>
</feature>
<keyword evidence="1" id="KW-0812">Transmembrane</keyword>
<protein>
    <submittedName>
        <fullName evidence="2">Uncharacterized protein</fullName>
    </submittedName>
</protein>
<dbReference type="Proteomes" id="UP000238479">
    <property type="component" value="Chromosome 4"/>
</dbReference>
<dbReference type="AlphaFoldDB" id="A0A2P6QY16"/>